<name>A0A812UN13_SYMPI</name>
<gene>
    <name evidence="1" type="primary">cmk-1</name>
    <name evidence="1" type="ORF">SPIL2461_LOCUS15680</name>
</gene>
<accession>A0A812UN13</accession>
<comment type="caution">
    <text evidence="1">The sequence shown here is derived from an EMBL/GenBank/DDBJ whole genome shotgun (WGS) entry which is preliminary data.</text>
</comment>
<dbReference type="Proteomes" id="UP000649617">
    <property type="component" value="Unassembled WGS sequence"/>
</dbReference>
<evidence type="ECO:0000313" key="1">
    <source>
        <dbReference type="EMBL" id="CAE7587968.1"/>
    </source>
</evidence>
<reference evidence="1" key="1">
    <citation type="submission" date="2021-02" db="EMBL/GenBank/DDBJ databases">
        <authorList>
            <person name="Dougan E. K."/>
            <person name="Rhodes N."/>
            <person name="Thang M."/>
            <person name="Chan C."/>
        </authorList>
    </citation>
    <scope>NUCLEOTIDE SEQUENCE</scope>
</reference>
<dbReference type="OrthoDB" id="426572at2759"/>
<protein>
    <submittedName>
        <fullName evidence="1">Cmk-1 protein</fullName>
    </submittedName>
</protein>
<sequence>MGQQTCGCGPCEKDECEAASRVENDGRSGYAIDKAAEETIFEPPNAPLSLKGSPKAWGTSQAEALATALEDSKAALSKAWTKFRGEFGVQVSIWGSLAIGGQRGKSSKEKSREAAKKAIEAALAQFESDPFEAANSLQAAINGPATGALNNATLAAAKQIQMITLQAARREELTSLMGQKDTAVKMAPLHLQQLIDECSLDVNLELSVRAALDVVETTDA</sequence>
<proteinExistence type="predicted"/>
<dbReference type="EMBL" id="CAJNIZ010039169">
    <property type="protein sequence ID" value="CAE7587968.1"/>
    <property type="molecule type" value="Genomic_DNA"/>
</dbReference>
<dbReference type="AlphaFoldDB" id="A0A812UN13"/>
<evidence type="ECO:0000313" key="2">
    <source>
        <dbReference type="Proteomes" id="UP000649617"/>
    </source>
</evidence>
<keyword evidence="2" id="KW-1185">Reference proteome</keyword>
<organism evidence="1 2">
    <name type="scientific">Symbiodinium pilosum</name>
    <name type="common">Dinoflagellate</name>
    <dbReference type="NCBI Taxonomy" id="2952"/>
    <lineage>
        <taxon>Eukaryota</taxon>
        <taxon>Sar</taxon>
        <taxon>Alveolata</taxon>
        <taxon>Dinophyceae</taxon>
        <taxon>Suessiales</taxon>
        <taxon>Symbiodiniaceae</taxon>
        <taxon>Symbiodinium</taxon>
    </lineage>
</organism>